<feature type="non-terminal residue" evidence="1">
    <location>
        <position position="1"/>
    </location>
</feature>
<dbReference type="OrthoDB" id="2963168at2759"/>
<dbReference type="Proteomes" id="UP000800200">
    <property type="component" value="Unassembled WGS sequence"/>
</dbReference>
<reference evidence="1" key="1">
    <citation type="journal article" date="2020" name="Stud. Mycol.">
        <title>101 Dothideomycetes genomes: a test case for predicting lifestyles and emergence of pathogens.</title>
        <authorList>
            <person name="Haridas S."/>
            <person name="Albert R."/>
            <person name="Binder M."/>
            <person name="Bloem J."/>
            <person name="Labutti K."/>
            <person name="Salamov A."/>
            <person name="Andreopoulos B."/>
            <person name="Baker S."/>
            <person name="Barry K."/>
            <person name="Bills G."/>
            <person name="Bluhm B."/>
            <person name="Cannon C."/>
            <person name="Castanera R."/>
            <person name="Culley D."/>
            <person name="Daum C."/>
            <person name="Ezra D."/>
            <person name="Gonzalez J."/>
            <person name="Henrissat B."/>
            <person name="Kuo A."/>
            <person name="Liang C."/>
            <person name="Lipzen A."/>
            <person name="Lutzoni F."/>
            <person name="Magnuson J."/>
            <person name="Mondo S."/>
            <person name="Nolan M."/>
            <person name="Ohm R."/>
            <person name="Pangilinan J."/>
            <person name="Park H.-J."/>
            <person name="Ramirez L."/>
            <person name="Alfaro M."/>
            <person name="Sun H."/>
            <person name="Tritt A."/>
            <person name="Yoshinaga Y."/>
            <person name="Zwiers L.-H."/>
            <person name="Turgeon B."/>
            <person name="Goodwin S."/>
            <person name="Spatafora J."/>
            <person name="Crous P."/>
            <person name="Grigoriev I."/>
        </authorList>
    </citation>
    <scope>NUCLEOTIDE SEQUENCE</scope>
    <source>
        <strain evidence="1">CBS 207.26</strain>
    </source>
</reference>
<organism evidence="1 2">
    <name type="scientific">Zopfia rhizophila CBS 207.26</name>
    <dbReference type="NCBI Taxonomy" id="1314779"/>
    <lineage>
        <taxon>Eukaryota</taxon>
        <taxon>Fungi</taxon>
        <taxon>Dikarya</taxon>
        <taxon>Ascomycota</taxon>
        <taxon>Pezizomycotina</taxon>
        <taxon>Dothideomycetes</taxon>
        <taxon>Dothideomycetes incertae sedis</taxon>
        <taxon>Zopfiaceae</taxon>
        <taxon>Zopfia</taxon>
    </lineage>
</organism>
<dbReference type="PANTHER" id="PTHR42749">
    <property type="entry name" value="CELL SHAPE-DETERMINING PROTEIN MREB"/>
    <property type="match status" value="1"/>
</dbReference>
<dbReference type="PANTHER" id="PTHR42749:SF8">
    <property type="entry name" value="HSP70 FAMILY PROTEIN (AFU_ORTHOLOGUE AFUA_3G13740)"/>
    <property type="match status" value="1"/>
</dbReference>
<evidence type="ECO:0000313" key="1">
    <source>
        <dbReference type="EMBL" id="KAF2181396.1"/>
    </source>
</evidence>
<dbReference type="EMBL" id="ML994653">
    <property type="protein sequence ID" value="KAF2181396.1"/>
    <property type="molecule type" value="Genomic_DNA"/>
</dbReference>
<name>A0A6A6DUP1_9PEZI</name>
<protein>
    <submittedName>
        <fullName evidence="1">Uncharacterized protein</fullName>
    </submittedName>
</protein>
<evidence type="ECO:0000313" key="2">
    <source>
        <dbReference type="Proteomes" id="UP000800200"/>
    </source>
</evidence>
<sequence length="180" mass="21034">VARGAVLRALNKDYGPTRISQCSYGHLLWEPWEPDIIPAHKDTKPRISKADGERYVNETIHWVIQKGESIPNRKEFVMPVKHTFSLNFQKFLCKEAIYVSDQEHESHYRRTHPFNKGAELAGYIEADMTFLKTEGRIEPESPSETSTYSNPQRQHWAIHFELVIIVEGRNLRYEARWPLS</sequence>
<keyword evidence="2" id="KW-1185">Reference proteome</keyword>
<proteinExistence type="predicted"/>
<accession>A0A6A6DUP1</accession>
<gene>
    <name evidence="1" type="ORF">K469DRAFT_590044</name>
</gene>
<dbReference type="AlphaFoldDB" id="A0A6A6DUP1"/>